<evidence type="ECO:0000259" key="1">
    <source>
        <dbReference type="Pfam" id="PF01370"/>
    </source>
</evidence>
<dbReference type="PANTHER" id="PTHR48079:SF6">
    <property type="entry name" value="NAD(P)-BINDING DOMAIN-CONTAINING PROTEIN-RELATED"/>
    <property type="match status" value="1"/>
</dbReference>
<dbReference type="InterPro" id="IPR051783">
    <property type="entry name" value="NAD(P)-dependent_oxidoreduct"/>
</dbReference>
<evidence type="ECO:0000313" key="2">
    <source>
        <dbReference type="EMBL" id="CEO53017.1"/>
    </source>
</evidence>
<proteinExistence type="predicted"/>
<dbReference type="InterPro" id="IPR036291">
    <property type="entry name" value="NAD(P)-bd_dom_sf"/>
</dbReference>
<dbReference type="GO" id="GO:0005737">
    <property type="term" value="C:cytoplasm"/>
    <property type="evidence" value="ECO:0007669"/>
    <property type="project" value="TreeGrafter"/>
</dbReference>
<dbReference type="InterPro" id="IPR001509">
    <property type="entry name" value="Epimerase_deHydtase"/>
</dbReference>
<sequence length="375" mass="41223">MTSASNVLITGTSGFIGGSLLADLLARADGPIKNAKIFAATRSDEQVKSVSKLGINVLQVDLTDEKSVLDAIVKNEVDIVIHTAGAILPQMAINLIKALGERRRVSGIETHYIHTSVATMFSEEGGWPYGQVKDSDDSIIEKQKEIGESNPVRKPETNVIVAELGKAQGVTTYNVPVPTVYGRGTGEWRKLSVNIPAVTRASMKLKTVYKFEKDGVGFPHRFNNKTFIQVLIRLQNPPAIHISDLTALYGAILEKILLKEAIPSNDKGYYFAVAHKSPWWEVMERLAQSMHARGLVSEPTAKVWPSWEMAAEHTGFPLVFIKAIGTSSGDLVAVNGPKLGWQPKWDEKMYLDSIDDEVQAVLDLDTVKMTLWDSL</sequence>
<protein>
    <recommendedName>
        <fullName evidence="1">NAD-dependent epimerase/dehydratase domain-containing protein</fullName>
    </recommendedName>
</protein>
<name>A0A0B7KC15_BIOOC</name>
<organism evidence="2">
    <name type="scientific">Bionectria ochroleuca</name>
    <name type="common">Gliocladium roseum</name>
    <dbReference type="NCBI Taxonomy" id="29856"/>
    <lineage>
        <taxon>Eukaryota</taxon>
        <taxon>Fungi</taxon>
        <taxon>Dikarya</taxon>
        <taxon>Ascomycota</taxon>
        <taxon>Pezizomycotina</taxon>
        <taxon>Sordariomycetes</taxon>
        <taxon>Hypocreomycetidae</taxon>
        <taxon>Hypocreales</taxon>
        <taxon>Bionectriaceae</taxon>
        <taxon>Clonostachys</taxon>
    </lineage>
</organism>
<dbReference type="SUPFAM" id="SSF51735">
    <property type="entry name" value="NAD(P)-binding Rossmann-fold domains"/>
    <property type="match status" value="1"/>
</dbReference>
<feature type="domain" description="NAD-dependent epimerase/dehydratase" evidence="1">
    <location>
        <begin position="7"/>
        <end position="88"/>
    </location>
</feature>
<reference evidence="2" key="1">
    <citation type="submission" date="2015-01" db="EMBL/GenBank/DDBJ databases">
        <authorList>
            <person name="Durling Mikael"/>
        </authorList>
    </citation>
    <scope>NUCLEOTIDE SEQUENCE</scope>
</reference>
<dbReference type="AlphaFoldDB" id="A0A0B7KC15"/>
<dbReference type="GO" id="GO:0004029">
    <property type="term" value="F:aldehyde dehydrogenase (NAD+) activity"/>
    <property type="evidence" value="ECO:0007669"/>
    <property type="project" value="TreeGrafter"/>
</dbReference>
<dbReference type="Pfam" id="PF01370">
    <property type="entry name" value="Epimerase"/>
    <property type="match status" value="1"/>
</dbReference>
<dbReference type="Gene3D" id="3.40.50.720">
    <property type="entry name" value="NAD(P)-binding Rossmann-like Domain"/>
    <property type="match status" value="1"/>
</dbReference>
<dbReference type="PANTHER" id="PTHR48079">
    <property type="entry name" value="PROTEIN YEEZ"/>
    <property type="match status" value="1"/>
</dbReference>
<dbReference type="EMBL" id="CDPU01000032">
    <property type="protein sequence ID" value="CEO53017.1"/>
    <property type="molecule type" value="Genomic_DNA"/>
</dbReference>
<gene>
    <name evidence="2" type="ORF">BN869_000009075_1</name>
</gene>
<accession>A0A0B7KC15</accession>